<reference evidence="9" key="1">
    <citation type="journal article" date="2014" name="Int. J. Syst. Evol. Microbiol.">
        <title>Complete genome sequence of Corynebacterium casei LMG S-19264T (=DSM 44701T), isolated from a smear-ripened cheese.</title>
        <authorList>
            <consortium name="US DOE Joint Genome Institute (JGI-PGF)"/>
            <person name="Walter F."/>
            <person name="Albersmeier A."/>
            <person name="Kalinowski J."/>
            <person name="Ruckert C."/>
        </authorList>
    </citation>
    <scope>NUCLEOTIDE SEQUENCE</scope>
    <source>
        <strain evidence="9">CGMCC 1.15447</strain>
    </source>
</reference>
<feature type="transmembrane region" description="Helical" evidence="6">
    <location>
        <begin position="461"/>
        <end position="485"/>
    </location>
</feature>
<feature type="transmembrane region" description="Helical" evidence="6">
    <location>
        <begin position="207"/>
        <end position="232"/>
    </location>
</feature>
<dbReference type="GO" id="GO:0042773">
    <property type="term" value="P:ATP synthesis coupled electron transport"/>
    <property type="evidence" value="ECO:0007669"/>
    <property type="project" value="InterPro"/>
</dbReference>
<dbReference type="InterPro" id="IPR001750">
    <property type="entry name" value="ND/Mrp_TM"/>
</dbReference>
<dbReference type="InterPro" id="IPR010096">
    <property type="entry name" value="NADH-Q_OxRdtase_suN/2"/>
</dbReference>
<dbReference type="Pfam" id="PF00361">
    <property type="entry name" value="Proton_antipo_M"/>
    <property type="match status" value="1"/>
</dbReference>
<comment type="subunit">
    <text evidence="6">NDH-1 is composed of 14 different subunits. Subunits NuoA, H, J, K, L, M, N constitute the membrane sector of the complex.</text>
</comment>
<organism evidence="9 10">
    <name type="scientific">Edaphobacter acidisoli</name>
    <dbReference type="NCBI Taxonomy" id="2040573"/>
    <lineage>
        <taxon>Bacteria</taxon>
        <taxon>Pseudomonadati</taxon>
        <taxon>Acidobacteriota</taxon>
        <taxon>Terriglobia</taxon>
        <taxon>Terriglobales</taxon>
        <taxon>Acidobacteriaceae</taxon>
        <taxon>Edaphobacter</taxon>
    </lineage>
</organism>
<feature type="transmembrane region" description="Helical" evidence="6">
    <location>
        <begin position="12"/>
        <end position="34"/>
    </location>
</feature>
<keyword evidence="6" id="KW-0813">Transport</keyword>
<feature type="transmembrane region" description="Helical" evidence="6">
    <location>
        <begin position="132"/>
        <end position="151"/>
    </location>
</feature>
<comment type="similarity">
    <text evidence="6">Belongs to the complex I subunit 2 family.</text>
</comment>
<keyword evidence="3 6" id="KW-0812">Transmembrane</keyword>
<dbReference type="GO" id="GO:0008137">
    <property type="term" value="F:NADH dehydrogenase (ubiquinone) activity"/>
    <property type="evidence" value="ECO:0007669"/>
    <property type="project" value="InterPro"/>
</dbReference>
<gene>
    <name evidence="6 9" type="primary">nuoN</name>
    <name evidence="9" type="ORF">GCM10011507_16410</name>
</gene>
<name>A0A916RQH6_9BACT</name>
<evidence type="ECO:0000313" key="10">
    <source>
        <dbReference type="Proteomes" id="UP000648801"/>
    </source>
</evidence>
<dbReference type="NCBIfam" id="TIGR01770">
    <property type="entry name" value="NDH_I_N"/>
    <property type="match status" value="1"/>
</dbReference>
<dbReference type="GO" id="GO:0048038">
    <property type="term" value="F:quinone binding"/>
    <property type="evidence" value="ECO:0007669"/>
    <property type="project" value="UniProtKB-KW"/>
</dbReference>
<dbReference type="EC" id="7.1.1.-" evidence="6"/>
<sequence>MTTFPYIEMLYLLLPEIIITVAALCVLSADLTFLRKASLNLRTISASFLTCIGCALSAAWILHTPTSIHLAEGMLVVTPAAQHVQIALLVITALASLLYAGSTFTEHVSEYLSLMLLATVGMMLLVSTQNLLVLFLALELLSLSLYVLAAFNKSSTRSSEAALKYFLFGGISAAFLLFGFSLLYGLSNSTDLAVVASSIHTAPLDPLLIVAFVMVLAGLGFKVAAAPFHFWAPDVYQGAPAPSAALIASGSKVASFFILYQVMAVGLITAADSSAHHSYASGWAPAIAIIAVLSMLLGNLAAIMQTSVRRLLAYSAIGHAGYMLLAILAHTSQSFTALLYYAITYALTVLGAFGVIAIAEKQTGGDTLTDFAGFSRRAPIPSFCMLIFLLSLAGIPPLAGFFGKFYLFASVLDATPGSLGLLWLVILAIAMSAVSLYYYLKVLKSIYVADPPADAAPAQTSILHQIILCVIALGVVLLGCMPSLLLRWL</sequence>
<dbReference type="AlphaFoldDB" id="A0A916RQH6"/>
<evidence type="ECO:0000256" key="3">
    <source>
        <dbReference type="ARBA" id="ARBA00022692"/>
    </source>
</evidence>
<feature type="transmembrane region" description="Helical" evidence="6">
    <location>
        <begin position="253"/>
        <end position="271"/>
    </location>
</feature>
<feature type="transmembrane region" description="Helical" evidence="6">
    <location>
        <begin position="83"/>
        <end position="101"/>
    </location>
</feature>
<comment type="catalytic activity">
    <reaction evidence="6">
        <text>a quinone + NADH + 5 H(+)(in) = a quinol + NAD(+) + 4 H(+)(out)</text>
        <dbReference type="Rhea" id="RHEA:57888"/>
        <dbReference type="ChEBI" id="CHEBI:15378"/>
        <dbReference type="ChEBI" id="CHEBI:24646"/>
        <dbReference type="ChEBI" id="CHEBI:57540"/>
        <dbReference type="ChEBI" id="CHEBI:57945"/>
        <dbReference type="ChEBI" id="CHEBI:132124"/>
    </reaction>
</comment>
<evidence type="ECO:0000256" key="6">
    <source>
        <dbReference type="HAMAP-Rule" id="MF_00445"/>
    </source>
</evidence>
<feature type="transmembrane region" description="Helical" evidence="6">
    <location>
        <begin position="311"/>
        <end position="332"/>
    </location>
</feature>
<comment type="subcellular location">
    <subcellularLocation>
        <location evidence="6">Cell membrane</location>
        <topology evidence="6">Multi-pass membrane protein</topology>
    </subcellularLocation>
    <subcellularLocation>
        <location evidence="1">Endomembrane system</location>
        <topology evidence="1">Multi-pass membrane protein</topology>
    </subcellularLocation>
    <subcellularLocation>
        <location evidence="7">Membrane</location>
        <topology evidence="7">Multi-pass membrane protein</topology>
    </subcellularLocation>
</comment>
<feature type="transmembrane region" description="Helical" evidence="6">
    <location>
        <begin position="46"/>
        <end position="63"/>
    </location>
</feature>
<comment type="caution">
    <text evidence="9">The sequence shown here is derived from an EMBL/GenBank/DDBJ whole genome shotgun (WGS) entry which is preliminary data.</text>
</comment>
<keyword evidence="5 6" id="KW-0472">Membrane</keyword>
<keyword evidence="6" id="KW-1003">Cell membrane</keyword>
<dbReference type="EMBL" id="BMJB01000001">
    <property type="protein sequence ID" value="GGA65534.1"/>
    <property type="molecule type" value="Genomic_DNA"/>
</dbReference>
<keyword evidence="2" id="KW-0997">Cell inner membrane</keyword>
<evidence type="ECO:0000259" key="8">
    <source>
        <dbReference type="Pfam" id="PF00361"/>
    </source>
</evidence>
<dbReference type="GO" id="GO:0012505">
    <property type="term" value="C:endomembrane system"/>
    <property type="evidence" value="ECO:0007669"/>
    <property type="project" value="UniProtKB-SubCell"/>
</dbReference>
<dbReference type="GO" id="GO:0050136">
    <property type="term" value="F:NADH dehydrogenase (quinone) (non-electrogenic) activity"/>
    <property type="evidence" value="ECO:0007669"/>
    <property type="project" value="UniProtKB-UniRule"/>
</dbReference>
<evidence type="ECO:0000256" key="7">
    <source>
        <dbReference type="RuleBase" id="RU000320"/>
    </source>
</evidence>
<feature type="transmembrane region" description="Helical" evidence="6">
    <location>
        <begin position="421"/>
        <end position="440"/>
    </location>
</feature>
<reference evidence="9" key="2">
    <citation type="submission" date="2020-09" db="EMBL/GenBank/DDBJ databases">
        <authorList>
            <person name="Sun Q."/>
            <person name="Zhou Y."/>
        </authorList>
    </citation>
    <scope>NUCLEOTIDE SEQUENCE</scope>
    <source>
        <strain evidence="9">CGMCC 1.15447</strain>
    </source>
</reference>
<evidence type="ECO:0000256" key="4">
    <source>
        <dbReference type="ARBA" id="ARBA00022989"/>
    </source>
</evidence>
<evidence type="ECO:0000256" key="2">
    <source>
        <dbReference type="ARBA" id="ARBA00022519"/>
    </source>
</evidence>
<dbReference type="HAMAP" id="MF_00445">
    <property type="entry name" value="NDH1_NuoN_1"/>
    <property type="match status" value="1"/>
</dbReference>
<evidence type="ECO:0000256" key="5">
    <source>
        <dbReference type="ARBA" id="ARBA00023136"/>
    </source>
</evidence>
<proteinExistence type="inferred from homology"/>
<keyword evidence="6" id="KW-0520">NAD</keyword>
<feature type="transmembrane region" description="Helical" evidence="6">
    <location>
        <begin position="338"/>
        <end position="359"/>
    </location>
</feature>
<evidence type="ECO:0000313" key="9">
    <source>
        <dbReference type="EMBL" id="GGA65534.1"/>
    </source>
</evidence>
<keyword evidence="6" id="KW-0874">Quinone</keyword>
<dbReference type="RefSeq" id="WP_188758832.1">
    <property type="nucleotide sequence ID" value="NZ_BMJB01000001.1"/>
</dbReference>
<keyword evidence="10" id="KW-1185">Reference proteome</keyword>
<comment type="function">
    <text evidence="6">NDH-1 shuttles electrons from NADH, via FMN and iron-sulfur (Fe-S) centers, to quinones in the respiratory chain. The immediate electron acceptor for the enzyme in this species is believed to be ubiquinone. Couples the redox reaction to proton translocation (for every two electrons transferred, four hydrogen ions are translocated across the cytoplasmic membrane), and thus conserves the redox energy in a proton gradient.</text>
</comment>
<keyword evidence="6" id="KW-1278">Translocase</keyword>
<feature type="transmembrane region" description="Helical" evidence="6">
    <location>
        <begin position="283"/>
        <end position="304"/>
    </location>
</feature>
<feature type="domain" description="NADH:quinone oxidoreductase/Mrp antiporter transmembrane" evidence="8">
    <location>
        <begin position="129"/>
        <end position="422"/>
    </location>
</feature>
<keyword evidence="4 6" id="KW-1133">Transmembrane helix</keyword>
<dbReference type="PANTHER" id="PTHR22773">
    <property type="entry name" value="NADH DEHYDROGENASE"/>
    <property type="match status" value="1"/>
</dbReference>
<keyword evidence="6" id="KW-0830">Ubiquinone</keyword>
<feature type="transmembrane region" description="Helical" evidence="6">
    <location>
        <begin position="108"/>
        <end position="126"/>
    </location>
</feature>
<accession>A0A916RQH6</accession>
<evidence type="ECO:0000256" key="1">
    <source>
        <dbReference type="ARBA" id="ARBA00004127"/>
    </source>
</evidence>
<protein>
    <recommendedName>
        <fullName evidence="6">NADH-quinone oxidoreductase subunit N</fullName>
        <ecNumber evidence="6">7.1.1.-</ecNumber>
    </recommendedName>
    <alternativeName>
        <fullName evidence="6">NADH dehydrogenase I subunit N</fullName>
    </alternativeName>
    <alternativeName>
        <fullName evidence="6">NDH-1 subunit N</fullName>
    </alternativeName>
</protein>
<feature type="transmembrane region" description="Helical" evidence="6">
    <location>
        <begin position="163"/>
        <end position="187"/>
    </location>
</feature>
<feature type="transmembrane region" description="Helical" evidence="6">
    <location>
        <begin position="380"/>
        <end position="401"/>
    </location>
</feature>
<dbReference type="Proteomes" id="UP000648801">
    <property type="component" value="Unassembled WGS sequence"/>
</dbReference>
<dbReference type="GO" id="GO:0005886">
    <property type="term" value="C:plasma membrane"/>
    <property type="evidence" value="ECO:0007669"/>
    <property type="project" value="UniProtKB-SubCell"/>
</dbReference>